<dbReference type="GO" id="GO:0010181">
    <property type="term" value="F:FMN binding"/>
    <property type="evidence" value="ECO:0007669"/>
    <property type="project" value="InterPro"/>
</dbReference>
<evidence type="ECO:0000313" key="6">
    <source>
        <dbReference type="Proteomes" id="UP000323164"/>
    </source>
</evidence>
<reference evidence="5 6" key="1">
    <citation type="submission" date="2019-08" db="EMBL/GenBank/DDBJ databases">
        <title>Draft genome sequence of Lysobacter sp. UKS-15.</title>
        <authorList>
            <person name="Im W.-T."/>
        </authorList>
    </citation>
    <scope>NUCLEOTIDE SEQUENCE [LARGE SCALE GENOMIC DNA]</scope>
    <source>
        <strain evidence="5 6">UKS-15</strain>
    </source>
</reference>
<feature type="region of interest" description="Disordered" evidence="3">
    <location>
        <begin position="177"/>
        <end position="201"/>
    </location>
</feature>
<evidence type="ECO:0000256" key="3">
    <source>
        <dbReference type="SAM" id="MobiDB-lite"/>
    </source>
</evidence>
<dbReference type="PANTHER" id="PTHR39201">
    <property type="entry name" value="EXPORTED PROTEIN-RELATED"/>
    <property type="match status" value="1"/>
</dbReference>
<keyword evidence="2" id="KW-0288">FMN</keyword>
<proteinExistence type="predicted"/>
<feature type="domain" description="Flavodoxin-like" evidence="4">
    <location>
        <begin position="26"/>
        <end position="160"/>
    </location>
</feature>
<dbReference type="Proteomes" id="UP000323164">
    <property type="component" value="Unassembled WGS sequence"/>
</dbReference>
<dbReference type="SUPFAM" id="SSF52218">
    <property type="entry name" value="Flavoproteins"/>
    <property type="match status" value="1"/>
</dbReference>
<evidence type="ECO:0000313" key="5">
    <source>
        <dbReference type="EMBL" id="TZF84201.1"/>
    </source>
</evidence>
<comment type="caution">
    <text evidence="5">The sequence shown here is derived from an EMBL/GenBank/DDBJ whole genome shotgun (WGS) entry which is preliminary data.</text>
</comment>
<evidence type="ECO:0000256" key="2">
    <source>
        <dbReference type="ARBA" id="ARBA00022643"/>
    </source>
</evidence>
<accession>A0A5D8YNM3</accession>
<dbReference type="InterPro" id="IPR029039">
    <property type="entry name" value="Flavoprotein-like_sf"/>
</dbReference>
<evidence type="ECO:0000259" key="4">
    <source>
        <dbReference type="Pfam" id="PF12682"/>
    </source>
</evidence>
<feature type="compositionally biased region" description="Low complexity" evidence="3">
    <location>
        <begin position="191"/>
        <end position="201"/>
    </location>
</feature>
<dbReference type="Pfam" id="PF12682">
    <property type="entry name" value="Flavodoxin_4"/>
    <property type="match status" value="1"/>
</dbReference>
<dbReference type="RefSeq" id="WP_205123625.1">
    <property type="nucleotide sequence ID" value="NZ_VTRV01000192.1"/>
</dbReference>
<dbReference type="AlphaFoldDB" id="A0A5D8YNM3"/>
<evidence type="ECO:0000256" key="1">
    <source>
        <dbReference type="ARBA" id="ARBA00022630"/>
    </source>
</evidence>
<protein>
    <recommendedName>
        <fullName evidence="4">Flavodoxin-like domain-containing protein</fullName>
    </recommendedName>
</protein>
<dbReference type="PANTHER" id="PTHR39201:SF1">
    <property type="entry name" value="FLAVODOXIN-LIKE DOMAIN-CONTAINING PROTEIN"/>
    <property type="match status" value="1"/>
</dbReference>
<dbReference type="EMBL" id="VTRV01000192">
    <property type="protein sequence ID" value="TZF84201.1"/>
    <property type="molecule type" value="Genomic_DNA"/>
</dbReference>
<keyword evidence="1" id="KW-0285">Flavoprotein</keyword>
<gene>
    <name evidence="5" type="ORF">FW784_12820</name>
</gene>
<sequence>MATSPADDLSSGTSSLPSRATSMARTLVAYYSRTGHTRDVAGEIASIIGTDVDIEEILEESDRPGALGWIRCAFEAMFRLRPALRAGRDVHGYDVVFVGGPIWMGRLAPAVRAFVEQHIGRETRVAYFATQEGAPTDAAWHDLEALSPARPVACHSIRNGAVPQAVRRAELERFVARAQRGQPATADERATSASSSRHAHG</sequence>
<dbReference type="InterPro" id="IPR008254">
    <property type="entry name" value="Flavodoxin/NO_synth"/>
</dbReference>
<dbReference type="Gene3D" id="3.40.50.360">
    <property type="match status" value="1"/>
</dbReference>
<organism evidence="5 6">
    <name type="scientific">Cognatilysobacter lacus</name>
    <dbReference type="NCBI Taxonomy" id="1643323"/>
    <lineage>
        <taxon>Bacteria</taxon>
        <taxon>Pseudomonadati</taxon>
        <taxon>Pseudomonadota</taxon>
        <taxon>Gammaproteobacteria</taxon>
        <taxon>Lysobacterales</taxon>
        <taxon>Lysobacteraceae</taxon>
        <taxon>Cognatilysobacter</taxon>
    </lineage>
</organism>
<name>A0A5D8YNM3_9GAMM</name>
<keyword evidence="6" id="KW-1185">Reference proteome</keyword>